<evidence type="ECO:0000256" key="9">
    <source>
        <dbReference type="ARBA" id="ARBA00023277"/>
    </source>
</evidence>
<accession>A0A1G9N4T2</accession>
<dbReference type="STRING" id="525640.SAMN04487971_1268"/>
<evidence type="ECO:0000256" key="6">
    <source>
        <dbReference type="ARBA" id="ARBA00022723"/>
    </source>
</evidence>
<protein>
    <recommendedName>
        <fullName evidence="5 10">Phosphoglycolate phosphatase</fullName>
        <shortName evidence="10">PGP</shortName>
        <shortName evidence="10">PGPase</shortName>
        <ecNumber evidence="5 10">3.1.3.18</ecNumber>
    </recommendedName>
</protein>
<evidence type="ECO:0000256" key="10">
    <source>
        <dbReference type="HAMAP-Rule" id="MF_00495"/>
    </source>
</evidence>
<name>A0A1G9N4T2_9RHOB</name>
<keyword evidence="7 10" id="KW-0378">Hydrolase</keyword>
<dbReference type="Gene3D" id="1.10.150.240">
    <property type="entry name" value="Putative phosphatase, domain 2"/>
    <property type="match status" value="1"/>
</dbReference>
<dbReference type="GO" id="GO:0006281">
    <property type="term" value="P:DNA repair"/>
    <property type="evidence" value="ECO:0007669"/>
    <property type="project" value="TreeGrafter"/>
</dbReference>
<gene>
    <name evidence="11" type="ORF">SAMN04487971_1268</name>
</gene>
<comment type="pathway">
    <text evidence="3 10">Organic acid metabolism; glycolate biosynthesis; glycolate from 2-phosphoglycolate: step 1/1.</text>
</comment>
<dbReference type="RefSeq" id="WP_090757328.1">
    <property type="nucleotide sequence ID" value="NZ_FNGE01000026.1"/>
</dbReference>
<dbReference type="Gene3D" id="3.40.50.1000">
    <property type="entry name" value="HAD superfamily/HAD-like"/>
    <property type="match status" value="1"/>
</dbReference>
<evidence type="ECO:0000313" key="11">
    <source>
        <dbReference type="EMBL" id="SDL81529.1"/>
    </source>
</evidence>
<dbReference type="GO" id="GO:0005829">
    <property type="term" value="C:cytosol"/>
    <property type="evidence" value="ECO:0007669"/>
    <property type="project" value="TreeGrafter"/>
</dbReference>
<dbReference type="AlphaFoldDB" id="A0A1G9N4T2"/>
<keyword evidence="9 10" id="KW-0119">Carbohydrate metabolism</keyword>
<comment type="similarity">
    <text evidence="4 10">Belongs to the HAD-like hydrolase superfamily. CbbY/CbbZ/Gph/YieH family.</text>
</comment>
<dbReference type="OrthoDB" id="9793014at2"/>
<dbReference type="NCBIfam" id="TIGR01549">
    <property type="entry name" value="HAD-SF-IA-v1"/>
    <property type="match status" value="1"/>
</dbReference>
<dbReference type="GO" id="GO:0008967">
    <property type="term" value="F:phosphoglycolate phosphatase activity"/>
    <property type="evidence" value="ECO:0007669"/>
    <property type="project" value="UniProtKB-UniRule"/>
</dbReference>
<feature type="active site" description="Nucleophile" evidence="10">
    <location>
        <position position="6"/>
    </location>
</feature>
<dbReference type="UniPathway" id="UPA00865">
    <property type="reaction ID" value="UER00834"/>
</dbReference>
<comment type="function">
    <text evidence="10">Specifically catalyzes the dephosphorylation of 2-phosphoglycolate. Is involved in the dissimilation of the intracellular 2-phosphoglycolate formed during the DNA repair of 3'-phosphoglycolate ends, a major class of DNA lesions induced by oxidative stress.</text>
</comment>
<keyword evidence="6 10" id="KW-0479">Metal-binding</keyword>
<dbReference type="EC" id="3.1.3.18" evidence="5 10"/>
<dbReference type="SFLD" id="SFLDG01129">
    <property type="entry name" value="C1.5:_HAD__Beta-PGM__Phosphata"/>
    <property type="match status" value="1"/>
</dbReference>
<organism evidence="11 12">
    <name type="scientific">Paracoccus chinensis</name>
    <dbReference type="NCBI Taxonomy" id="525640"/>
    <lineage>
        <taxon>Bacteria</taxon>
        <taxon>Pseudomonadati</taxon>
        <taxon>Pseudomonadota</taxon>
        <taxon>Alphaproteobacteria</taxon>
        <taxon>Rhodobacterales</taxon>
        <taxon>Paracoccaceae</taxon>
        <taxon>Paracoccus</taxon>
    </lineage>
</organism>
<evidence type="ECO:0000256" key="4">
    <source>
        <dbReference type="ARBA" id="ARBA00006171"/>
    </source>
</evidence>
<feature type="binding site" evidence="10">
    <location>
        <position position="164"/>
    </location>
    <ligand>
        <name>Mg(2+)</name>
        <dbReference type="ChEBI" id="CHEBI:18420"/>
    </ligand>
</feature>
<dbReference type="InterPro" id="IPR050155">
    <property type="entry name" value="HAD-like_hydrolase_sf"/>
</dbReference>
<dbReference type="InterPro" id="IPR006439">
    <property type="entry name" value="HAD-SF_hydro_IA"/>
</dbReference>
<dbReference type="HAMAP" id="MF_00495">
    <property type="entry name" value="GPH_hydrolase_bact"/>
    <property type="match status" value="1"/>
</dbReference>
<keyword evidence="12" id="KW-1185">Reference proteome</keyword>
<evidence type="ECO:0000256" key="2">
    <source>
        <dbReference type="ARBA" id="ARBA00001946"/>
    </source>
</evidence>
<evidence type="ECO:0000256" key="8">
    <source>
        <dbReference type="ARBA" id="ARBA00022842"/>
    </source>
</evidence>
<evidence type="ECO:0000313" key="12">
    <source>
        <dbReference type="Proteomes" id="UP000199555"/>
    </source>
</evidence>
<dbReference type="PANTHER" id="PTHR43434">
    <property type="entry name" value="PHOSPHOGLYCOLATE PHOSPHATASE"/>
    <property type="match status" value="1"/>
</dbReference>
<dbReference type="NCBIfam" id="TIGR01449">
    <property type="entry name" value="PGP_bact"/>
    <property type="match status" value="1"/>
</dbReference>
<keyword evidence="8 10" id="KW-0460">Magnesium</keyword>
<reference evidence="12" key="1">
    <citation type="submission" date="2016-10" db="EMBL/GenBank/DDBJ databases">
        <authorList>
            <person name="Varghese N."/>
            <person name="Submissions S."/>
        </authorList>
    </citation>
    <scope>NUCLEOTIDE SEQUENCE [LARGE SCALE GENOMIC DNA]</scope>
    <source>
        <strain evidence="12">CGMCC 1.7655</strain>
    </source>
</reference>
<evidence type="ECO:0000256" key="1">
    <source>
        <dbReference type="ARBA" id="ARBA00000830"/>
    </source>
</evidence>
<dbReference type="EMBL" id="FNGE01000026">
    <property type="protein sequence ID" value="SDL81529.1"/>
    <property type="molecule type" value="Genomic_DNA"/>
</dbReference>
<dbReference type="PANTHER" id="PTHR43434:SF1">
    <property type="entry name" value="PHOSPHOGLYCOLATE PHOSPHATASE"/>
    <property type="match status" value="1"/>
</dbReference>
<comment type="cofactor">
    <cofactor evidence="2 10">
        <name>Mg(2+)</name>
        <dbReference type="ChEBI" id="CHEBI:18420"/>
    </cofactor>
</comment>
<feature type="binding site" evidence="10">
    <location>
        <position position="8"/>
    </location>
    <ligand>
        <name>Mg(2+)</name>
        <dbReference type="ChEBI" id="CHEBI:18420"/>
    </ligand>
</feature>
<proteinExistence type="inferred from homology"/>
<dbReference type="InterPro" id="IPR036412">
    <property type="entry name" value="HAD-like_sf"/>
</dbReference>
<evidence type="ECO:0000256" key="7">
    <source>
        <dbReference type="ARBA" id="ARBA00022801"/>
    </source>
</evidence>
<evidence type="ECO:0000256" key="5">
    <source>
        <dbReference type="ARBA" id="ARBA00013078"/>
    </source>
</evidence>
<dbReference type="InterPro" id="IPR023198">
    <property type="entry name" value="PGP-like_dom2"/>
</dbReference>
<dbReference type="InterPro" id="IPR037512">
    <property type="entry name" value="PGPase_prok"/>
</dbReference>
<feature type="binding site" evidence="10">
    <location>
        <position position="6"/>
    </location>
    <ligand>
        <name>Mg(2+)</name>
        <dbReference type="ChEBI" id="CHEBI:18420"/>
    </ligand>
</feature>
<dbReference type="Proteomes" id="UP000199555">
    <property type="component" value="Unassembled WGS sequence"/>
</dbReference>
<comment type="catalytic activity">
    <reaction evidence="1 10">
        <text>2-phosphoglycolate + H2O = glycolate + phosphate</text>
        <dbReference type="Rhea" id="RHEA:14369"/>
        <dbReference type="ChEBI" id="CHEBI:15377"/>
        <dbReference type="ChEBI" id="CHEBI:29805"/>
        <dbReference type="ChEBI" id="CHEBI:43474"/>
        <dbReference type="ChEBI" id="CHEBI:58033"/>
        <dbReference type="EC" id="3.1.3.18"/>
    </reaction>
</comment>
<dbReference type="GO" id="GO:0005975">
    <property type="term" value="P:carbohydrate metabolic process"/>
    <property type="evidence" value="ECO:0007669"/>
    <property type="project" value="InterPro"/>
</dbReference>
<dbReference type="SUPFAM" id="SSF56784">
    <property type="entry name" value="HAD-like"/>
    <property type="match status" value="1"/>
</dbReference>
<dbReference type="GO" id="GO:0046872">
    <property type="term" value="F:metal ion binding"/>
    <property type="evidence" value="ECO:0007669"/>
    <property type="project" value="UniProtKB-KW"/>
</dbReference>
<sequence>MIVIFDLDGTLIDSAPDIHKTANEVLADEGLGALDLPTVRGFIGHGVPHLVGRLLGHYGIVDEARAARMISGFGARYEAAVGLTTIYGSAAEALEALKAQGHVLGLCTNKPVAPARAVMRHFGILDHFTAIIGGDSAPTRKPDPEPLRMAVAACGGGPALFVGDSEVDAATATAAGVPLIVHTEGYRKTPAEDFPHVAVFSDFAALPGIVAARAEALETVG</sequence>
<dbReference type="InterPro" id="IPR023214">
    <property type="entry name" value="HAD_sf"/>
</dbReference>
<evidence type="ECO:0000256" key="3">
    <source>
        <dbReference type="ARBA" id="ARBA00004818"/>
    </source>
</evidence>
<dbReference type="GO" id="GO:0046295">
    <property type="term" value="P:glycolate biosynthetic process"/>
    <property type="evidence" value="ECO:0007669"/>
    <property type="project" value="UniProtKB-UniRule"/>
</dbReference>
<dbReference type="SFLD" id="SFLDS00003">
    <property type="entry name" value="Haloacid_Dehalogenase"/>
    <property type="match status" value="1"/>
</dbReference>
<dbReference type="Pfam" id="PF00702">
    <property type="entry name" value="Hydrolase"/>
    <property type="match status" value="1"/>
</dbReference>